<evidence type="ECO:0000256" key="3">
    <source>
        <dbReference type="ARBA" id="ARBA00013161"/>
    </source>
</evidence>
<accession>A0A9P6W996</accession>
<dbReference type="PRINTS" id="PR01039">
    <property type="entry name" value="TRNASYNTHTRP"/>
</dbReference>
<dbReference type="FunFam" id="1.10.240.10:FF:000002">
    <property type="entry name" value="Tryptophan--tRNA ligase"/>
    <property type="match status" value="1"/>
</dbReference>
<dbReference type="PANTHER" id="PTHR43766:SF1">
    <property type="entry name" value="TRYPTOPHAN--TRNA LIGASE, MITOCHONDRIAL"/>
    <property type="match status" value="1"/>
</dbReference>
<evidence type="ECO:0000256" key="9">
    <source>
        <dbReference type="ARBA" id="ARBA00030268"/>
    </source>
</evidence>
<dbReference type="GO" id="GO:0070183">
    <property type="term" value="P:mitochondrial tryptophanyl-tRNA aminoacylation"/>
    <property type="evidence" value="ECO:0007669"/>
    <property type="project" value="TreeGrafter"/>
</dbReference>
<gene>
    <name evidence="12" type="primary">MSW1</name>
    <name evidence="12" type="ORF">C6P46_004323</name>
</gene>
<dbReference type="OrthoDB" id="15808at2759"/>
<feature type="compositionally biased region" description="Basic and acidic residues" evidence="11">
    <location>
        <begin position="360"/>
        <end position="371"/>
    </location>
</feature>
<dbReference type="InterPro" id="IPR002306">
    <property type="entry name" value="Trp-tRNA-ligase"/>
</dbReference>
<proteinExistence type="inferred from homology"/>
<dbReference type="Gene3D" id="3.40.50.620">
    <property type="entry name" value="HUPs"/>
    <property type="match status" value="1"/>
</dbReference>
<organism evidence="12 13">
    <name type="scientific">Rhodotorula mucilaginosa</name>
    <name type="common">Yeast</name>
    <name type="synonym">Rhodotorula rubra</name>
    <dbReference type="NCBI Taxonomy" id="5537"/>
    <lineage>
        <taxon>Eukaryota</taxon>
        <taxon>Fungi</taxon>
        <taxon>Dikarya</taxon>
        <taxon>Basidiomycota</taxon>
        <taxon>Pucciniomycotina</taxon>
        <taxon>Microbotryomycetes</taxon>
        <taxon>Sporidiobolales</taxon>
        <taxon>Sporidiobolaceae</taxon>
        <taxon>Rhodotorula</taxon>
    </lineage>
</organism>
<dbReference type="GO" id="GO:0005759">
    <property type="term" value="C:mitochondrial matrix"/>
    <property type="evidence" value="ECO:0007669"/>
    <property type="project" value="TreeGrafter"/>
</dbReference>
<evidence type="ECO:0000256" key="11">
    <source>
        <dbReference type="SAM" id="MobiDB-lite"/>
    </source>
</evidence>
<feature type="compositionally biased region" description="Low complexity" evidence="11">
    <location>
        <begin position="14"/>
        <end position="28"/>
    </location>
</feature>
<keyword evidence="8 10" id="KW-0030">Aminoacyl-tRNA synthetase</keyword>
<keyword evidence="6 10" id="KW-0067">ATP-binding</keyword>
<keyword evidence="7 10" id="KW-0648">Protein biosynthesis</keyword>
<evidence type="ECO:0000256" key="7">
    <source>
        <dbReference type="ARBA" id="ARBA00022917"/>
    </source>
</evidence>
<keyword evidence="4 10" id="KW-0436">Ligase</keyword>
<comment type="similarity">
    <text evidence="2 10">Belongs to the class-I aminoacyl-tRNA synthetase family.</text>
</comment>
<feature type="region of interest" description="Disordered" evidence="11">
    <location>
        <begin position="360"/>
        <end position="387"/>
    </location>
</feature>
<dbReference type="EMBL" id="PUHQ01000004">
    <property type="protein sequence ID" value="KAG0666657.1"/>
    <property type="molecule type" value="Genomic_DNA"/>
</dbReference>
<dbReference type="InterPro" id="IPR050203">
    <property type="entry name" value="Trp-tRNA_synthetase"/>
</dbReference>
<evidence type="ECO:0000256" key="2">
    <source>
        <dbReference type="ARBA" id="ARBA00005594"/>
    </source>
</evidence>
<dbReference type="Proteomes" id="UP000777482">
    <property type="component" value="Unassembled WGS sequence"/>
</dbReference>
<dbReference type="PANTHER" id="PTHR43766">
    <property type="entry name" value="TRYPTOPHAN--TRNA LIGASE, MITOCHONDRIAL"/>
    <property type="match status" value="1"/>
</dbReference>
<dbReference type="NCBIfam" id="TIGR00233">
    <property type="entry name" value="trpS"/>
    <property type="match status" value="1"/>
</dbReference>
<evidence type="ECO:0000256" key="8">
    <source>
        <dbReference type="ARBA" id="ARBA00023146"/>
    </source>
</evidence>
<evidence type="ECO:0000313" key="12">
    <source>
        <dbReference type="EMBL" id="KAG0666657.1"/>
    </source>
</evidence>
<evidence type="ECO:0000256" key="1">
    <source>
        <dbReference type="ARBA" id="ARBA00004173"/>
    </source>
</evidence>
<dbReference type="InterPro" id="IPR014729">
    <property type="entry name" value="Rossmann-like_a/b/a_fold"/>
</dbReference>
<keyword evidence="5 10" id="KW-0547">Nucleotide-binding</keyword>
<dbReference type="EC" id="6.1.1.2" evidence="3"/>
<keyword evidence="13" id="KW-1185">Reference proteome</keyword>
<evidence type="ECO:0000256" key="10">
    <source>
        <dbReference type="RuleBase" id="RU363036"/>
    </source>
</evidence>
<dbReference type="AlphaFoldDB" id="A0A9P6W996"/>
<evidence type="ECO:0000256" key="4">
    <source>
        <dbReference type="ARBA" id="ARBA00022598"/>
    </source>
</evidence>
<dbReference type="Gene3D" id="1.10.240.10">
    <property type="entry name" value="Tyrosyl-Transfer RNA Synthetase"/>
    <property type="match status" value="1"/>
</dbReference>
<feature type="region of interest" description="Disordered" evidence="11">
    <location>
        <begin position="1"/>
        <end position="28"/>
    </location>
</feature>
<evidence type="ECO:0000256" key="5">
    <source>
        <dbReference type="ARBA" id="ARBA00022741"/>
    </source>
</evidence>
<dbReference type="GO" id="GO:0004830">
    <property type="term" value="F:tryptophan-tRNA ligase activity"/>
    <property type="evidence" value="ECO:0007669"/>
    <property type="project" value="UniProtKB-EC"/>
</dbReference>
<dbReference type="GO" id="GO:0005524">
    <property type="term" value="F:ATP binding"/>
    <property type="evidence" value="ECO:0007669"/>
    <property type="project" value="UniProtKB-KW"/>
</dbReference>
<name>A0A9P6W996_RHOMI</name>
<protein>
    <recommendedName>
        <fullName evidence="3">tryptophan--tRNA ligase</fullName>
        <ecNumber evidence="3">6.1.1.2</ecNumber>
    </recommendedName>
    <alternativeName>
        <fullName evidence="9">Tryptophanyl-tRNA synthetase</fullName>
    </alternativeName>
</protein>
<sequence length="387" mass="42051">MPIRAPGRALTPKAVGRAASSAAPAPVRSAAPVRFNSTAAPSRARRPRTIFSGIQPTGVPHIGNHLGALAQWQKLVKEAAQQPPDQRDKLFFSVVGLHALTVPQERRDMFAVLIALGLDDPAGGAVVFHQDQVPEHAELAWYLNTVTPSKLATLRNANSEDEVDESMLMLGLMAYPVLQAADILLYKTTHVPVGHDQSQHLELCRDLAQVFNRAYPGQKPGGKGKGKGVFRIPDVMLTTHPRIQSLRNPLAKMSKSAPHPASKIFLTDSPSEIRSKIKSAVTDSTAGVTWDPDARPGVATLLQIHEGYSGEPVDQIAKRFAGPSGIAQLKEELADVLSEGLRTFRDEFARLRTEETYLREKEEEGARRAREAAQATMQDVRAAVGTD</sequence>
<dbReference type="InterPro" id="IPR002305">
    <property type="entry name" value="aa-tRNA-synth_Ic"/>
</dbReference>
<reference evidence="12 13" key="1">
    <citation type="submission" date="2020-11" db="EMBL/GenBank/DDBJ databases">
        <title>Kefir isolates.</title>
        <authorList>
            <person name="Marcisauskas S."/>
            <person name="Kim Y."/>
            <person name="Blasche S."/>
        </authorList>
    </citation>
    <scope>NUCLEOTIDE SEQUENCE [LARGE SCALE GENOMIC DNA]</scope>
    <source>
        <strain evidence="12 13">KR</strain>
    </source>
</reference>
<comment type="subcellular location">
    <subcellularLocation>
        <location evidence="1">Mitochondrion</location>
    </subcellularLocation>
</comment>
<evidence type="ECO:0000313" key="13">
    <source>
        <dbReference type="Proteomes" id="UP000777482"/>
    </source>
</evidence>
<comment type="caution">
    <text evidence="12">The sequence shown here is derived from an EMBL/GenBank/DDBJ whole genome shotgun (WGS) entry which is preliminary data.</text>
</comment>
<evidence type="ECO:0000256" key="6">
    <source>
        <dbReference type="ARBA" id="ARBA00022840"/>
    </source>
</evidence>
<dbReference type="SUPFAM" id="SSF52374">
    <property type="entry name" value="Nucleotidylyl transferase"/>
    <property type="match status" value="1"/>
</dbReference>
<dbReference type="Pfam" id="PF00579">
    <property type="entry name" value="tRNA-synt_1b"/>
    <property type="match status" value="1"/>
</dbReference>